<dbReference type="CDD" id="cd00383">
    <property type="entry name" value="trans_reg_C"/>
    <property type="match status" value="1"/>
</dbReference>
<evidence type="ECO:0000256" key="7">
    <source>
        <dbReference type="ARBA" id="ARBA00023163"/>
    </source>
</evidence>
<dbReference type="Pfam" id="PF00486">
    <property type="entry name" value="Trans_reg_C"/>
    <property type="match status" value="1"/>
</dbReference>
<evidence type="ECO:0000256" key="8">
    <source>
        <dbReference type="PROSITE-ProRule" id="PRU00169"/>
    </source>
</evidence>
<dbReference type="Proteomes" id="UP001181622">
    <property type="component" value="Unassembled WGS sequence"/>
</dbReference>
<evidence type="ECO:0000256" key="2">
    <source>
        <dbReference type="ARBA" id="ARBA00022490"/>
    </source>
</evidence>
<dbReference type="SMART" id="SM00862">
    <property type="entry name" value="Trans_reg_C"/>
    <property type="match status" value="1"/>
</dbReference>
<evidence type="ECO:0000256" key="6">
    <source>
        <dbReference type="ARBA" id="ARBA00023125"/>
    </source>
</evidence>
<dbReference type="PROSITE" id="PS50110">
    <property type="entry name" value="RESPONSE_REGULATORY"/>
    <property type="match status" value="1"/>
</dbReference>
<keyword evidence="4" id="KW-0902">Two-component regulatory system</keyword>
<keyword evidence="6 9" id="KW-0238">DNA-binding</keyword>
<comment type="caution">
    <text evidence="12">The sequence shown here is derived from an EMBL/GenBank/DDBJ whole genome shotgun (WGS) entry which is preliminary data.</text>
</comment>
<dbReference type="Pfam" id="PF00072">
    <property type="entry name" value="Response_reg"/>
    <property type="match status" value="1"/>
</dbReference>
<protein>
    <submittedName>
        <fullName evidence="12">Response regulator transcription factor</fullName>
    </submittedName>
</protein>
<proteinExistence type="predicted"/>
<dbReference type="InterPro" id="IPR001789">
    <property type="entry name" value="Sig_transdc_resp-reg_receiver"/>
</dbReference>
<dbReference type="Gene3D" id="1.10.10.10">
    <property type="entry name" value="Winged helix-like DNA-binding domain superfamily/Winged helix DNA-binding domain"/>
    <property type="match status" value="1"/>
</dbReference>
<dbReference type="PANTHER" id="PTHR48111">
    <property type="entry name" value="REGULATOR OF RPOS"/>
    <property type="match status" value="1"/>
</dbReference>
<keyword evidence="7" id="KW-0804">Transcription</keyword>
<evidence type="ECO:0000256" key="3">
    <source>
        <dbReference type="ARBA" id="ARBA00022553"/>
    </source>
</evidence>
<evidence type="ECO:0000256" key="9">
    <source>
        <dbReference type="PROSITE-ProRule" id="PRU01091"/>
    </source>
</evidence>
<dbReference type="PANTHER" id="PTHR48111:SF35">
    <property type="entry name" value="TRANSCRIPTIONAL REGULATORY PROTEIN QSEB"/>
    <property type="match status" value="1"/>
</dbReference>
<evidence type="ECO:0000259" key="11">
    <source>
        <dbReference type="PROSITE" id="PS51755"/>
    </source>
</evidence>
<feature type="domain" description="Response regulatory" evidence="10">
    <location>
        <begin position="2"/>
        <end position="116"/>
    </location>
</feature>
<evidence type="ECO:0000313" key="12">
    <source>
        <dbReference type="EMBL" id="MDR4308597.1"/>
    </source>
</evidence>
<organism evidence="12 13">
    <name type="scientific">Chelatococcus sambhunathii</name>
    <dbReference type="NCBI Taxonomy" id="363953"/>
    <lineage>
        <taxon>Bacteria</taxon>
        <taxon>Pseudomonadati</taxon>
        <taxon>Pseudomonadota</taxon>
        <taxon>Alphaproteobacteria</taxon>
        <taxon>Hyphomicrobiales</taxon>
        <taxon>Chelatococcaceae</taxon>
        <taxon>Chelatococcus</taxon>
    </lineage>
</organism>
<keyword evidence="5" id="KW-0805">Transcription regulation</keyword>
<feature type="domain" description="OmpR/PhoB-type" evidence="11">
    <location>
        <begin position="124"/>
        <end position="218"/>
    </location>
</feature>
<dbReference type="InterPro" id="IPR001867">
    <property type="entry name" value="OmpR/PhoB-type_DNA-bd"/>
</dbReference>
<dbReference type="InterPro" id="IPR039420">
    <property type="entry name" value="WalR-like"/>
</dbReference>
<feature type="DNA-binding region" description="OmpR/PhoB-type" evidence="9">
    <location>
        <begin position="124"/>
        <end position="218"/>
    </location>
</feature>
<reference evidence="12" key="1">
    <citation type="submission" date="2020-10" db="EMBL/GenBank/DDBJ databases">
        <authorList>
            <person name="Abbas A."/>
            <person name="Razzaq R."/>
            <person name="Waqas M."/>
            <person name="Abbas N."/>
            <person name="Nielsen T.K."/>
            <person name="Hansen L.H."/>
            <person name="Hussain S."/>
            <person name="Shahid M."/>
        </authorList>
    </citation>
    <scope>NUCLEOTIDE SEQUENCE</scope>
    <source>
        <strain evidence="12">S14</strain>
    </source>
</reference>
<dbReference type="PROSITE" id="PS51755">
    <property type="entry name" value="OMPR_PHOB"/>
    <property type="match status" value="1"/>
</dbReference>
<evidence type="ECO:0000313" key="13">
    <source>
        <dbReference type="Proteomes" id="UP001181622"/>
    </source>
</evidence>
<dbReference type="Gene3D" id="3.40.50.2300">
    <property type="match status" value="1"/>
</dbReference>
<keyword evidence="3 8" id="KW-0597">Phosphoprotein</keyword>
<evidence type="ECO:0000256" key="4">
    <source>
        <dbReference type="ARBA" id="ARBA00023012"/>
    </source>
</evidence>
<name>A0ABU1DKE0_9HYPH</name>
<comment type="subcellular location">
    <subcellularLocation>
        <location evidence="1">Cytoplasm</location>
    </subcellularLocation>
</comment>
<keyword evidence="13" id="KW-1185">Reference proteome</keyword>
<dbReference type="InterPro" id="IPR036388">
    <property type="entry name" value="WH-like_DNA-bd_sf"/>
</dbReference>
<dbReference type="EMBL" id="JADBEO010000059">
    <property type="protein sequence ID" value="MDR4308597.1"/>
    <property type="molecule type" value="Genomic_DNA"/>
</dbReference>
<dbReference type="SMART" id="SM00448">
    <property type="entry name" value="REC"/>
    <property type="match status" value="1"/>
</dbReference>
<keyword evidence="2" id="KW-0963">Cytoplasm</keyword>
<evidence type="ECO:0000256" key="1">
    <source>
        <dbReference type="ARBA" id="ARBA00004496"/>
    </source>
</evidence>
<dbReference type="RefSeq" id="WP_309394487.1">
    <property type="nucleotide sequence ID" value="NZ_JADBEO010000059.1"/>
</dbReference>
<sequence>MRALLIEDDPMIGPSLKRGLGDAGVTVDWAEDGASGLAALDTASYAVILLDLGLPDGDGLELLDRLRRREDGTPIVILTARDDVESRVDGLDRGADDFLVKPFDLDELKARIRAAVRRSGGRASALVECGELTLDPATREVSYRGARHALSAREFALIQVLAERPGAILSRSQIEDRIYGWGEEVESNAVDVLIHYVRRKFDKDIVRNVRGVGWVIPKTPARPD</sequence>
<dbReference type="SUPFAM" id="SSF52172">
    <property type="entry name" value="CheY-like"/>
    <property type="match status" value="1"/>
</dbReference>
<evidence type="ECO:0000259" key="10">
    <source>
        <dbReference type="PROSITE" id="PS50110"/>
    </source>
</evidence>
<feature type="modified residue" description="4-aspartylphosphate" evidence="8">
    <location>
        <position position="51"/>
    </location>
</feature>
<dbReference type="InterPro" id="IPR011006">
    <property type="entry name" value="CheY-like_superfamily"/>
</dbReference>
<accession>A0ABU1DKE0</accession>
<evidence type="ECO:0000256" key="5">
    <source>
        <dbReference type="ARBA" id="ARBA00023015"/>
    </source>
</evidence>
<gene>
    <name evidence="12" type="ORF">IHQ68_18405</name>
</gene>